<dbReference type="Proteomes" id="UP001242313">
    <property type="component" value="Unassembled WGS sequence"/>
</dbReference>
<dbReference type="RefSeq" id="WP_307191444.1">
    <property type="nucleotide sequence ID" value="NZ_JAUSUN010000005.1"/>
</dbReference>
<gene>
    <name evidence="1" type="ORF">J2S25_001086</name>
</gene>
<organism evidence="1 2">
    <name type="scientific">Mesobacillus stamsii</name>
    <dbReference type="NCBI Taxonomy" id="225347"/>
    <lineage>
        <taxon>Bacteria</taxon>
        <taxon>Bacillati</taxon>
        <taxon>Bacillota</taxon>
        <taxon>Bacilli</taxon>
        <taxon>Bacillales</taxon>
        <taxon>Bacillaceae</taxon>
        <taxon>Mesobacillus</taxon>
    </lineage>
</organism>
<accession>A0ABU0FSK5</accession>
<comment type="caution">
    <text evidence="1">The sequence shown here is derived from an EMBL/GenBank/DDBJ whole genome shotgun (WGS) entry which is preliminary data.</text>
</comment>
<dbReference type="EMBL" id="JAUSUN010000005">
    <property type="protein sequence ID" value="MDQ0412904.1"/>
    <property type="molecule type" value="Genomic_DNA"/>
</dbReference>
<evidence type="ECO:0000313" key="2">
    <source>
        <dbReference type="Proteomes" id="UP001242313"/>
    </source>
</evidence>
<reference evidence="1 2" key="1">
    <citation type="submission" date="2023-07" db="EMBL/GenBank/DDBJ databases">
        <title>Genomic Encyclopedia of Type Strains, Phase IV (KMG-IV): sequencing the most valuable type-strain genomes for metagenomic binning, comparative biology and taxonomic classification.</title>
        <authorList>
            <person name="Goeker M."/>
        </authorList>
    </citation>
    <scope>NUCLEOTIDE SEQUENCE [LARGE SCALE GENOMIC DNA]</scope>
    <source>
        <strain evidence="1 2">DSM 19598</strain>
    </source>
</reference>
<protein>
    <recommendedName>
        <fullName evidence="3">Fur-regulated basic protein FbpA</fullName>
    </recommendedName>
</protein>
<proteinExistence type="predicted"/>
<dbReference type="Pfam" id="PF13076">
    <property type="entry name" value="Fur_reg_FbpA"/>
    <property type="match status" value="1"/>
</dbReference>
<keyword evidence="2" id="KW-1185">Reference proteome</keyword>
<evidence type="ECO:0008006" key="3">
    <source>
        <dbReference type="Google" id="ProtNLM"/>
    </source>
</evidence>
<name>A0ABU0FSK5_9BACI</name>
<dbReference type="InterPro" id="IPR025072">
    <property type="entry name" value="Fur_reg_FbpA"/>
</dbReference>
<evidence type="ECO:0000313" key="1">
    <source>
        <dbReference type="EMBL" id="MDQ0412904.1"/>
    </source>
</evidence>
<sequence>MATFKSYLRAAMNQQRTQLIEKLLVLGHTKMPDGRKLYELTITELTEEYQDAIRKRKISS</sequence>